<dbReference type="EMBL" id="JAJSOW010000108">
    <property type="protein sequence ID" value="KAI9154618.1"/>
    <property type="molecule type" value="Genomic_DNA"/>
</dbReference>
<evidence type="ECO:0000313" key="1">
    <source>
        <dbReference type="EMBL" id="KAI9154618.1"/>
    </source>
</evidence>
<name>A0AAD5I8J1_ACENE</name>
<evidence type="ECO:0000313" key="2">
    <source>
        <dbReference type="Proteomes" id="UP001064489"/>
    </source>
</evidence>
<comment type="caution">
    <text evidence="1">The sequence shown here is derived from an EMBL/GenBank/DDBJ whole genome shotgun (WGS) entry which is preliminary data.</text>
</comment>
<proteinExistence type="predicted"/>
<reference evidence="1" key="1">
    <citation type="journal article" date="2022" name="Plant J.">
        <title>Strategies of tolerance reflected in two North American maple genomes.</title>
        <authorList>
            <person name="McEvoy S.L."/>
            <person name="Sezen U.U."/>
            <person name="Trouern-Trend A."/>
            <person name="McMahon S.M."/>
            <person name="Schaberg P.G."/>
            <person name="Yang J."/>
            <person name="Wegrzyn J.L."/>
            <person name="Swenson N.G."/>
        </authorList>
    </citation>
    <scope>NUCLEOTIDE SEQUENCE</scope>
    <source>
        <strain evidence="1">91603</strain>
    </source>
</reference>
<dbReference type="AlphaFoldDB" id="A0AAD5I8J1"/>
<sequence length="217" mass="25251">MLKVEVLKAEKYALVKKFEDLSKKNHKLKKLNKALAIENEASVQELEDLAKLTEEFEEETSRKMRKTLMSIDAKNKEIEKVKEGMIKKEVALKIAKVKECDYLVEMDQMEQTIKSLAKEGFYKPQGTSSKMAQKIGCRQWRHSIKLKAKFRHFKERQSGDHLPDDVAILIFDYRHFVKWRHYGDSKEKHTPDSFATLQSGNTIAIVKRNTHMIASPI</sequence>
<organism evidence="1 2">
    <name type="scientific">Acer negundo</name>
    <name type="common">Box elder</name>
    <dbReference type="NCBI Taxonomy" id="4023"/>
    <lineage>
        <taxon>Eukaryota</taxon>
        <taxon>Viridiplantae</taxon>
        <taxon>Streptophyta</taxon>
        <taxon>Embryophyta</taxon>
        <taxon>Tracheophyta</taxon>
        <taxon>Spermatophyta</taxon>
        <taxon>Magnoliopsida</taxon>
        <taxon>eudicotyledons</taxon>
        <taxon>Gunneridae</taxon>
        <taxon>Pentapetalae</taxon>
        <taxon>rosids</taxon>
        <taxon>malvids</taxon>
        <taxon>Sapindales</taxon>
        <taxon>Sapindaceae</taxon>
        <taxon>Hippocastanoideae</taxon>
        <taxon>Acereae</taxon>
        <taxon>Acer</taxon>
    </lineage>
</organism>
<keyword evidence="2" id="KW-1185">Reference proteome</keyword>
<protein>
    <submittedName>
        <fullName evidence="1">Uncharacterized protein</fullName>
    </submittedName>
</protein>
<gene>
    <name evidence="1" type="ORF">LWI28_028927</name>
</gene>
<accession>A0AAD5I8J1</accession>
<reference evidence="1" key="2">
    <citation type="submission" date="2023-02" db="EMBL/GenBank/DDBJ databases">
        <authorList>
            <person name="Swenson N.G."/>
            <person name="Wegrzyn J.L."/>
            <person name="Mcevoy S.L."/>
        </authorList>
    </citation>
    <scope>NUCLEOTIDE SEQUENCE</scope>
    <source>
        <strain evidence="1">91603</strain>
        <tissue evidence="1">Leaf</tissue>
    </source>
</reference>
<dbReference type="Proteomes" id="UP001064489">
    <property type="component" value="Chromosome 11"/>
</dbReference>